<keyword evidence="1" id="KW-1133">Transmembrane helix</keyword>
<name>A0A336MQS1_CULSO</name>
<feature type="transmembrane region" description="Helical" evidence="1">
    <location>
        <begin position="615"/>
        <end position="638"/>
    </location>
</feature>
<dbReference type="GO" id="GO:0042765">
    <property type="term" value="C:GPI-anchor transamidase complex"/>
    <property type="evidence" value="ECO:0007669"/>
    <property type="project" value="InterPro"/>
</dbReference>
<keyword evidence="1" id="KW-0472">Membrane</keyword>
<feature type="transmembrane region" description="Helical" evidence="1">
    <location>
        <begin position="517"/>
        <end position="536"/>
    </location>
</feature>
<feature type="transmembrane region" description="Helical" evidence="1">
    <location>
        <begin position="542"/>
        <end position="560"/>
    </location>
</feature>
<feature type="transmembrane region" description="Helical" evidence="1">
    <location>
        <begin position="572"/>
        <end position="595"/>
    </location>
</feature>
<feature type="transmembrane region" description="Helical" evidence="1">
    <location>
        <begin position="23"/>
        <end position="43"/>
    </location>
</feature>
<dbReference type="PANTHER" id="PTHR13304:SF0">
    <property type="entry name" value="GLYCOSYLPHOSPHATIDYLINOSITOL ANCHOR ATTACHMENT 1 PROTEIN"/>
    <property type="match status" value="1"/>
</dbReference>
<feature type="transmembrane region" description="Helical" evidence="1">
    <location>
        <begin position="292"/>
        <end position="320"/>
    </location>
</feature>
<feature type="transmembrane region" description="Helical" evidence="1">
    <location>
        <begin position="489"/>
        <end position="510"/>
    </location>
</feature>
<feature type="transmembrane region" description="Helical" evidence="1">
    <location>
        <begin position="402"/>
        <end position="424"/>
    </location>
</feature>
<proteinExistence type="predicted"/>
<feature type="transmembrane region" description="Helical" evidence="1">
    <location>
        <begin position="445"/>
        <end position="469"/>
    </location>
</feature>
<evidence type="ECO:0000256" key="1">
    <source>
        <dbReference type="SAM" id="Phobius"/>
    </source>
</evidence>
<evidence type="ECO:0000313" key="2">
    <source>
        <dbReference type="EMBL" id="SSX32762.1"/>
    </source>
</evidence>
<keyword evidence="1" id="KW-0812">Transmembrane</keyword>
<sequence length="664" mass="75199">MGLLTDPSVVHQRKYFAKVLIKYGRRICFFLYLAGVIWFCCLAHNDLNTATYFSENALLPGLVYSEIRTSELSNNARQLLDDLNAEREKHTTDTPHAFLLAKMKKIGLDTYSHNFTLNYPLGSRKVFEGKNVYGILRAPRIASTEAIVITVPYRAPNSVHPEVTYGVPLILAFAEFARKQKYWAKDIIFLITEQEQLGMQAWLEAYHGYDDNTVLRSGSLDARAGQIQAAINLEVQDFDVQEINIKLEGLNGQLPNLDLHNLVQKLSHKQNILTGYKVSGEGRRGFTYDERLMNLLAMVFSQASGVPTGLSFFISIFSLLKNIFFVLGNHGLFHKYGIEAVTLECIKSPSTTDSRRRNGIISLLKIVEGISRSLNNLLERFHQSYFFYLIVAYDRFVSIGDYIWSIALMAGALLIKSFIMWLQLNLPEESDDDHSSKKKVISKDISFDYIKVGTVIILAHVCGVLTSYLPFVEQWNQFIYEHDLPTTKGVYYALQLGNAIGLLIPCFIRLKKEAAEVLHIALLLELGTALIAISMVNFSLGFLISLAVVPFVLLLDPILMTKTTLRNILSRALYLIIHPLFLVYLTVATLTLFQFSELNILSILHRAYTATLDGITYSVVDSVIYGNFIFALITLIFFPTWTMLFTTLSIDHKLDLNEKTKKEK</sequence>
<dbReference type="AlphaFoldDB" id="A0A336MQS1"/>
<dbReference type="PIRSF" id="PIRSF036762">
    <property type="entry name" value="GAA1"/>
    <property type="match status" value="1"/>
</dbReference>
<dbReference type="InterPro" id="IPR007246">
    <property type="entry name" value="Gaa1"/>
</dbReference>
<dbReference type="Pfam" id="PF04114">
    <property type="entry name" value="Gaa1"/>
    <property type="match status" value="1"/>
</dbReference>
<organism evidence="2">
    <name type="scientific">Culicoides sonorensis</name>
    <name type="common">Biting midge</name>
    <dbReference type="NCBI Taxonomy" id="179676"/>
    <lineage>
        <taxon>Eukaryota</taxon>
        <taxon>Metazoa</taxon>
        <taxon>Ecdysozoa</taxon>
        <taxon>Arthropoda</taxon>
        <taxon>Hexapoda</taxon>
        <taxon>Insecta</taxon>
        <taxon>Pterygota</taxon>
        <taxon>Neoptera</taxon>
        <taxon>Endopterygota</taxon>
        <taxon>Diptera</taxon>
        <taxon>Nematocera</taxon>
        <taxon>Chironomoidea</taxon>
        <taxon>Ceratopogonidae</taxon>
        <taxon>Ceratopogoninae</taxon>
        <taxon>Culicoides</taxon>
        <taxon>Monoculicoides</taxon>
    </lineage>
</organism>
<accession>A0A336MQS1</accession>
<protein>
    <submittedName>
        <fullName evidence="2">CSON005394 protein</fullName>
    </submittedName>
</protein>
<dbReference type="EMBL" id="UFQT01002145">
    <property type="protein sequence ID" value="SSX32762.1"/>
    <property type="molecule type" value="Genomic_DNA"/>
</dbReference>
<gene>
    <name evidence="2" type="primary">CSON005394</name>
</gene>
<dbReference type="OMA" id="RESEWNI"/>
<dbReference type="VEuPathDB" id="VectorBase:CSON005394"/>
<dbReference type="PANTHER" id="PTHR13304">
    <property type="entry name" value="GLYCOSYLPHOSPHATIDYLINOSITOL ANCHOR ATTACHMENT 1 PROTEIN"/>
    <property type="match status" value="1"/>
</dbReference>
<reference evidence="2" key="1">
    <citation type="submission" date="2018-07" db="EMBL/GenBank/DDBJ databases">
        <authorList>
            <person name="Quirk P.G."/>
            <person name="Krulwich T.A."/>
        </authorList>
    </citation>
    <scope>NUCLEOTIDE SEQUENCE</scope>
</reference>
<dbReference type="GO" id="GO:0016255">
    <property type="term" value="P:attachment of GPI anchor to protein"/>
    <property type="evidence" value="ECO:0007669"/>
    <property type="project" value="TreeGrafter"/>
</dbReference>